<reference evidence="1" key="2">
    <citation type="journal article" date="2007" name="Science">
        <title>Draft genome sequence of the sexually transmitted pathogen Trichomonas vaginalis.</title>
        <authorList>
            <person name="Carlton J.M."/>
            <person name="Hirt R.P."/>
            <person name="Silva J.C."/>
            <person name="Delcher A.L."/>
            <person name="Schatz M."/>
            <person name="Zhao Q."/>
            <person name="Wortman J.R."/>
            <person name="Bidwell S.L."/>
            <person name="Alsmark U.C.M."/>
            <person name="Besteiro S."/>
            <person name="Sicheritz-Ponten T."/>
            <person name="Noel C.J."/>
            <person name="Dacks J.B."/>
            <person name="Foster P.G."/>
            <person name="Simillion C."/>
            <person name="Van de Peer Y."/>
            <person name="Miranda-Saavedra D."/>
            <person name="Barton G.J."/>
            <person name="Westrop G.D."/>
            <person name="Mueller S."/>
            <person name="Dessi D."/>
            <person name="Fiori P.L."/>
            <person name="Ren Q."/>
            <person name="Paulsen I."/>
            <person name="Zhang H."/>
            <person name="Bastida-Corcuera F.D."/>
            <person name="Simoes-Barbosa A."/>
            <person name="Brown M.T."/>
            <person name="Hayes R.D."/>
            <person name="Mukherjee M."/>
            <person name="Okumura C.Y."/>
            <person name="Schneider R."/>
            <person name="Smith A.J."/>
            <person name="Vanacova S."/>
            <person name="Villalvazo M."/>
            <person name="Haas B.J."/>
            <person name="Pertea M."/>
            <person name="Feldblyum T.V."/>
            <person name="Utterback T.R."/>
            <person name="Shu C.L."/>
            <person name="Osoegawa K."/>
            <person name="de Jong P.J."/>
            <person name="Hrdy I."/>
            <person name="Horvathova L."/>
            <person name="Zubacova Z."/>
            <person name="Dolezal P."/>
            <person name="Malik S.B."/>
            <person name="Logsdon J.M. Jr."/>
            <person name="Henze K."/>
            <person name="Gupta A."/>
            <person name="Wang C.C."/>
            <person name="Dunne R.L."/>
            <person name="Upcroft J.A."/>
            <person name="Upcroft P."/>
            <person name="White O."/>
            <person name="Salzberg S.L."/>
            <person name="Tang P."/>
            <person name="Chiu C.-H."/>
            <person name="Lee Y.-S."/>
            <person name="Embley T.M."/>
            <person name="Coombs G.H."/>
            <person name="Mottram J.C."/>
            <person name="Tachezy J."/>
            <person name="Fraser-Liggett C.M."/>
            <person name="Johnson P.J."/>
        </authorList>
    </citation>
    <scope>NUCLEOTIDE SEQUENCE [LARGE SCALE GENOMIC DNA]</scope>
    <source>
        <strain evidence="1">G3</strain>
    </source>
</reference>
<protein>
    <submittedName>
        <fullName evidence="1">Surface antigen BspA-like</fullName>
    </submittedName>
</protein>
<name>A2F188_TRIV3</name>
<dbReference type="PANTHER" id="PTHR45661">
    <property type="entry name" value="SURFACE ANTIGEN"/>
    <property type="match status" value="1"/>
</dbReference>
<dbReference type="VEuPathDB" id="TrichDB:TVAGG3_0665900"/>
<dbReference type="EMBL" id="DS113571">
    <property type="protein sequence ID" value="EAY01317.1"/>
    <property type="molecule type" value="Genomic_DNA"/>
</dbReference>
<dbReference type="Gene3D" id="3.80.10.10">
    <property type="entry name" value="Ribonuclease Inhibitor"/>
    <property type="match status" value="3"/>
</dbReference>
<dbReference type="Pfam" id="PF13306">
    <property type="entry name" value="LRR_5"/>
    <property type="match status" value="5"/>
</dbReference>
<dbReference type="SUPFAM" id="SSF52058">
    <property type="entry name" value="L domain-like"/>
    <property type="match status" value="1"/>
</dbReference>
<evidence type="ECO:0000313" key="1">
    <source>
        <dbReference type="EMBL" id="EAY01317.1"/>
    </source>
</evidence>
<dbReference type="VEuPathDB" id="TrichDB:TVAG_407460"/>
<dbReference type="InterPro" id="IPR026906">
    <property type="entry name" value="LRR_5"/>
</dbReference>
<dbReference type="InParanoid" id="A2F188"/>
<dbReference type="RefSeq" id="XP_001314105.1">
    <property type="nucleotide sequence ID" value="XM_001314096.1"/>
</dbReference>
<proteinExistence type="predicted"/>
<dbReference type="InterPro" id="IPR032675">
    <property type="entry name" value="LRR_dom_sf"/>
</dbReference>
<dbReference type="InterPro" id="IPR053139">
    <property type="entry name" value="Surface_bspA-like"/>
</dbReference>
<dbReference type="AlphaFoldDB" id="A2F188"/>
<dbReference type="KEGG" id="tva:4759143"/>
<dbReference type="Proteomes" id="UP000001542">
    <property type="component" value="Unassembled WGS sequence"/>
</dbReference>
<gene>
    <name evidence="1" type="ORF">TVAG_407460</name>
</gene>
<sequence length="675" mass="74566">MSCFAFCSSLELVDIPLDSEITEIGKWVIRMSKVKSFTIPSKVTSIMAEIFEYCYLEEILVSRDNKIFTITNGILINNETKTAVAYPSRKTGDLVIPEGITRFASSAFVWSIFPSVTLPSTLTSIASYSMTQIQITEIDIPDSVTIIYNNAFAGCKKLTRVKLPKGLNLLPEMCFWDTNLSSIELPDTLTRIDKGCFMKCPNLKEVTLPENLTQLNGQVFDPGTKLYFSGNSNFYINDEYIIMTRDNSTISQHIGTSQTTINIHKDVTLIKKSVFSGKNFITRMVFPSDSKLETILESAFTDCTKMEFVNLPIYIKSIGNFAFQNCQKLQSIVLNSCRSIGDSSFSNCIALSSVNFEQSDIISIPDNCFYGCTSLTTIKLPLKLKYIGISSFSRCSNLNIVTFHDSLTTIGNNGFQGCSLLSVDLSSCSGMTNISDFCFSDNTNLESINFPARITLLGVSSFSNTAISTLDVPSSVYQISSNAFYSCQSLSTINIPADSSLEFIKSGAFRDCFRIASINCESTRYRIVTEALFDRQQTSLILFPPVSQVKFFSLPGSTVTISEGAFMSCVNLVSIFIPSNSVANISKSTFDGCINLKMINIPASVIDVGEDAFKGCNQLSCGCLIENKNKTYIDSLITFSKLPQLSTKPCSNMITKDCYRFNVNSLPITPFIAMI</sequence>
<evidence type="ECO:0000313" key="2">
    <source>
        <dbReference type="Proteomes" id="UP000001542"/>
    </source>
</evidence>
<dbReference type="PANTHER" id="PTHR45661:SF3">
    <property type="entry name" value="IG-LIKE DOMAIN-CONTAINING PROTEIN"/>
    <property type="match status" value="1"/>
</dbReference>
<accession>A2F188</accession>
<organism evidence="1 2">
    <name type="scientific">Trichomonas vaginalis (strain ATCC PRA-98 / G3)</name>
    <dbReference type="NCBI Taxonomy" id="412133"/>
    <lineage>
        <taxon>Eukaryota</taxon>
        <taxon>Metamonada</taxon>
        <taxon>Parabasalia</taxon>
        <taxon>Trichomonadida</taxon>
        <taxon>Trichomonadidae</taxon>
        <taxon>Trichomonas</taxon>
    </lineage>
</organism>
<reference evidence="1" key="1">
    <citation type="submission" date="2006-10" db="EMBL/GenBank/DDBJ databases">
        <authorList>
            <person name="Amadeo P."/>
            <person name="Zhao Q."/>
            <person name="Wortman J."/>
            <person name="Fraser-Liggett C."/>
            <person name="Carlton J."/>
        </authorList>
    </citation>
    <scope>NUCLEOTIDE SEQUENCE</scope>
    <source>
        <strain evidence="1">G3</strain>
    </source>
</reference>
<keyword evidence="2" id="KW-1185">Reference proteome</keyword>